<reference evidence="2" key="1">
    <citation type="journal article" date="2023" name="Commun. Biol.">
        <title>Genome analysis of Parmales, the sister group of diatoms, reveals the evolutionary specialization of diatoms from phago-mixotrophs to photoautotrophs.</title>
        <authorList>
            <person name="Ban H."/>
            <person name="Sato S."/>
            <person name="Yoshikawa S."/>
            <person name="Yamada K."/>
            <person name="Nakamura Y."/>
            <person name="Ichinomiya M."/>
            <person name="Sato N."/>
            <person name="Blanc-Mathieu R."/>
            <person name="Endo H."/>
            <person name="Kuwata A."/>
            <person name="Ogata H."/>
        </authorList>
    </citation>
    <scope>NUCLEOTIDE SEQUENCE [LARGE SCALE GENOMIC DNA]</scope>
</reference>
<sequence length="127" mass="13356">CWTSSDGVSNSGNLNVDFGKTGYASFFEVAPGSGIQPGGPDGSGDDDARYIAFVYQNPKSAKTVKAAIVVNNATYIVTADTFTNPISDTLTIQWQQQGEQAEVPVPSVPEESAIDCTVFVGESSIKL</sequence>
<dbReference type="AlphaFoldDB" id="A0A9W7GEQ3"/>
<dbReference type="EMBL" id="BRYA01001366">
    <property type="protein sequence ID" value="GMI42136.1"/>
    <property type="molecule type" value="Genomic_DNA"/>
</dbReference>
<accession>A0A9W7GEQ3</accession>
<name>A0A9W7GEQ3_9STRA</name>
<comment type="caution">
    <text evidence="1">The sequence shown here is derived from an EMBL/GenBank/DDBJ whole genome shotgun (WGS) entry which is preliminary data.</text>
</comment>
<dbReference type="Proteomes" id="UP001165065">
    <property type="component" value="Unassembled WGS sequence"/>
</dbReference>
<feature type="non-terminal residue" evidence="1">
    <location>
        <position position="1"/>
    </location>
</feature>
<organism evidence="1 2">
    <name type="scientific">Triparma columacea</name>
    <dbReference type="NCBI Taxonomy" id="722753"/>
    <lineage>
        <taxon>Eukaryota</taxon>
        <taxon>Sar</taxon>
        <taxon>Stramenopiles</taxon>
        <taxon>Ochrophyta</taxon>
        <taxon>Bolidophyceae</taxon>
        <taxon>Parmales</taxon>
        <taxon>Triparmaceae</taxon>
        <taxon>Triparma</taxon>
    </lineage>
</organism>
<proteinExistence type="predicted"/>
<keyword evidence="2" id="KW-1185">Reference proteome</keyword>
<evidence type="ECO:0000313" key="2">
    <source>
        <dbReference type="Proteomes" id="UP001165065"/>
    </source>
</evidence>
<gene>
    <name evidence="1" type="ORF">TrCOL_g270</name>
</gene>
<dbReference type="OrthoDB" id="10369969at2759"/>
<evidence type="ECO:0000313" key="1">
    <source>
        <dbReference type="EMBL" id="GMI42136.1"/>
    </source>
</evidence>
<protein>
    <submittedName>
        <fullName evidence="1">Uncharacterized protein</fullName>
    </submittedName>
</protein>